<name>A0A1I2SIH0_9HYPH</name>
<dbReference type="EMBL" id="FOPM01000004">
    <property type="protein sequence ID" value="SFG50016.1"/>
    <property type="molecule type" value="Genomic_DNA"/>
</dbReference>
<dbReference type="Gene3D" id="3.50.50.60">
    <property type="entry name" value="FAD/NAD(P)-binding domain"/>
    <property type="match status" value="2"/>
</dbReference>
<evidence type="ECO:0000313" key="3">
    <source>
        <dbReference type="Proteomes" id="UP000199229"/>
    </source>
</evidence>
<gene>
    <name evidence="2" type="ORF">SAMN05192565_104144</name>
</gene>
<dbReference type="InterPro" id="IPR036188">
    <property type="entry name" value="FAD/NAD-bd_sf"/>
</dbReference>
<dbReference type="InterPro" id="IPR002937">
    <property type="entry name" value="Amino_oxidase"/>
</dbReference>
<dbReference type="PANTHER" id="PTHR42923">
    <property type="entry name" value="PROTOPORPHYRINOGEN OXIDASE"/>
    <property type="match status" value="1"/>
</dbReference>
<dbReference type="Proteomes" id="UP000199229">
    <property type="component" value="Unassembled WGS sequence"/>
</dbReference>
<dbReference type="AlphaFoldDB" id="A0A1I2SIH0"/>
<feature type="domain" description="Amine oxidase" evidence="1">
    <location>
        <begin position="12"/>
        <end position="418"/>
    </location>
</feature>
<accession>A0A1I2SIH0</accession>
<proteinExistence type="predicted"/>
<dbReference type="PANTHER" id="PTHR42923:SF47">
    <property type="entry name" value="BLR3003 PROTEIN"/>
    <property type="match status" value="1"/>
</dbReference>
<dbReference type="InterPro" id="IPR050464">
    <property type="entry name" value="Zeta_carotene_desat/Oxidored"/>
</dbReference>
<dbReference type="InterPro" id="IPR017830">
    <property type="entry name" value="SQase_HpnE"/>
</dbReference>
<dbReference type="GO" id="GO:0016491">
    <property type="term" value="F:oxidoreductase activity"/>
    <property type="evidence" value="ECO:0007669"/>
    <property type="project" value="InterPro"/>
</dbReference>
<evidence type="ECO:0000259" key="1">
    <source>
        <dbReference type="Pfam" id="PF01593"/>
    </source>
</evidence>
<dbReference type="STRING" id="582675.SAMN05192565_104144"/>
<dbReference type="RefSeq" id="WP_091969599.1">
    <property type="nucleotide sequence ID" value="NZ_FOPM01000004.1"/>
</dbReference>
<reference evidence="3" key="1">
    <citation type="submission" date="2016-10" db="EMBL/GenBank/DDBJ databases">
        <authorList>
            <person name="Varghese N."/>
            <person name="Submissions S."/>
        </authorList>
    </citation>
    <scope>NUCLEOTIDE SEQUENCE [LARGE SCALE GENOMIC DNA]</scope>
    <source>
        <strain evidence="3">Gh-105</strain>
    </source>
</reference>
<evidence type="ECO:0000313" key="2">
    <source>
        <dbReference type="EMBL" id="SFG50016.1"/>
    </source>
</evidence>
<protein>
    <submittedName>
        <fullName evidence="2">Squalene-associated FAD-dependent desaturase</fullName>
    </submittedName>
</protein>
<dbReference type="Gene3D" id="3.90.660.50">
    <property type="match status" value="1"/>
</dbReference>
<organism evidence="2 3">
    <name type="scientific">Methylobacterium gossipiicola</name>
    <dbReference type="NCBI Taxonomy" id="582675"/>
    <lineage>
        <taxon>Bacteria</taxon>
        <taxon>Pseudomonadati</taxon>
        <taxon>Pseudomonadota</taxon>
        <taxon>Alphaproteobacteria</taxon>
        <taxon>Hyphomicrobiales</taxon>
        <taxon>Methylobacteriaceae</taxon>
        <taxon>Methylobacterium</taxon>
    </lineage>
</organism>
<sequence>MVGTVHVVGAGLAGLSAAIALVEAGRRVVVHEAAKQAGGRCRSYYDPALGLTIDNGNHLLLSGNTSALAFMKTIGAPADALTGPAEAEFPFADLKTGERWTLRPNAGRVPWWVLQASRRVPGTKASDYLAPLGILKAAAGKAPGQGGTIGEAMACEGLLYDRLWHPVLIAALNTEPKESDVGLAATILRETLGAGGAASRPLVAVAGLSAAFVDPAVAYLERHGAGLRFGHRLRSLSFGKGGVTELVFSDETIGLGADDAVVLALPPWVAADLLPGLAAPQAYRSIVNAHFAVVPPPGAPLLLGVVNGLTEWLFAYPDRLSVTISGADRLLDVPREDLGQQIWAEVSTLCGLAPELPRWQIVKEKRATFAATPAEAARRSGAETAHRNCVVAGDWTATGLPSTIEGAIRSGTTAAQALARSLGACAQARARGAA</sequence>
<dbReference type="NCBIfam" id="TIGR03467">
    <property type="entry name" value="HpnE"/>
    <property type="match status" value="1"/>
</dbReference>
<dbReference type="Pfam" id="PF01593">
    <property type="entry name" value="Amino_oxidase"/>
    <property type="match status" value="1"/>
</dbReference>
<dbReference type="OrthoDB" id="7849608at2"/>
<dbReference type="SUPFAM" id="SSF51905">
    <property type="entry name" value="FAD/NAD(P)-binding domain"/>
    <property type="match status" value="1"/>
</dbReference>
<dbReference type="Gene3D" id="3.90.660.10">
    <property type="match status" value="1"/>
</dbReference>
<keyword evidence="3" id="KW-1185">Reference proteome</keyword>